<evidence type="ECO:0000256" key="7">
    <source>
        <dbReference type="SAM" id="Phobius"/>
    </source>
</evidence>
<dbReference type="RefSeq" id="WP_012186396.1">
    <property type="nucleotide sequence ID" value="NC_009954.1"/>
</dbReference>
<dbReference type="Proteomes" id="UP000001137">
    <property type="component" value="Chromosome"/>
</dbReference>
<dbReference type="Pfam" id="PF00535">
    <property type="entry name" value="Glycos_transf_2"/>
    <property type="match status" value="1"/>
</dbReference>
<organism evidence="9 10">
    <name type="scientific">Caldivirga maquilingensis (strain ATCC 700844 / DSM 13496 / JCM 10307 / IC-167)</name>
    <dbReference type="NCBI Taxonomy" id="397948"/>
    <lineage>
        <taxon>Archaea</taxon>
        <taxon>Thermoproteota</taxon>
        <taxon>Thermoprotei</taxon>
        <taxon>Thermoproteales</taxon>
        <taxon>Thermoproteaceae</taxon>
        <taxon>Caldivirga</taxon>
    </lineage>
</organism>
<dbReference type="InterPro" id="IPR029044">
    <property type="entry name" value="Nucleotide-diphossugar_trans"/>
</dbReference>
<sequence>MLIQLLYMGLLLVLIHVAVPLIYYIIILTYARRPWLINSINVNDGELPAVSIIIPTYNEENMILGKLDNILEQNYPLDKIQLIISDSSSDNTQVKVEEWLSRHRGVNLSYIKGPRMGKGHALNKALEAASGSIIVTTDADSLWVKDSLINAVKWLSNEQVGLVSCVKVPRGGGSTEDAYRRLYNTLRIGESKIHSTVVFHGELLAVKGDLIRSIGGFPTDIGADDSYTGVRVASMGLRAVIPENVVCMEYVPSNGYSRWRVRRAQHLLQSFMKSIKLPKPSNYKPIYYTEAYIHLMNPWLLPIGAILLLASGSLWAYALIAVGLVLLVWSPFRAWVTQQFILMYAMVRNLWTKELMWEKISK</sequence>
<dbReference type="CAZy" id="GT2">
    <property type="family name" value="Glycosyltransferase Family 2"/>
</dbReference>
<dbReference type="HOGENOM" id="CLU_062567_0_0_2"/>
<dbReference type="Gene3D" id="3.90.550.10">
    <property type="entry name" value="Spore Coat Polysaccharide Biosynthesis Protein SpsA, Chain A"/>
    <property type="match status" value="1"/>
</dbReference>
<dbReference type="InterPro" id="IPR001173">
    <property type="entry name" value="Glyco_trans_2-like"/>
</dbReference>
<keyword evidence="4 7" id="KW-0812">Transmembrane</keyword>
<dbReference type="CDD" id="cd06439">
    <property type="entry name" value="CESA_like_1"/>
    <property type="match status" value="1"/>
</dbReference>
<keyword evidence="10" id="KW-1185">Reference proteome</keyword>
<dbReference type="STRING" id="397948.Cmaq_1351"/>
<evidence type="ECO:0000256" key="2">
    <source>
        <dbReference type="ARBA" id="ARBA00022676"/>
    </source>
</evidence>
<dbReference type="InterPro" id="IPR050321">
    <property type="entry name" value="Glycosyltr_2/OpgH_subfam"/>
</dbReference>
<feature type="transmembrane region" description="Helical" evidence="7">
    <location>
        <begin position="6"/>
        <end position="31"/>
    </location>
</feature>
<accession>A8M8V8</accession>
<evidence type="ECO:0000313" key="10">
    <source>
        <dbReference type="Proteomes" id="UP000001137"/>
    </source>
</evidence>
<feature type="transmembrane region" description="Helical" evidence="7">
    <location>
        <begin position="299"/>
        <end position="326"/>
    </location>
</feature>
<dbReference type="SUPFAM" id="SSF53448">
    <property type="entry name" value="Nucleotide-diphospho-sugar transferases"/>
    <property type="match status" value="1"/>
</dbReference>
<protein>
    <submittedName>
        <fullName evidence="9">Glycosyl transferase family 2</fullName>
    </submittedName>
</protein>
<evidence type="ECO:0000256" key="1">
    <source>
        <dbReference type="ARBA" id="ARBA00004141"/>
    </source>
</evidence>
<dbReference type="AlphaFoldDB" id="A8M8V8"/>
<gene>
    <name evidence="9" type="ordered locus">Cmaq_1351</name>
</gene>
<proteinExistence type="predicted"/>
<evidence type="ECO:0000256" key="6">
    <source>
        <dbReference type="ARBA" id="ARBA00023136"/>
    </source>
</evidence>
<evidence type="ECO:0000256" key="4">
    <source>
        <dbReference type="ARBA" id="ARBA00022692"/>
    </source>
</evidence>
<dbReference type="PANTHER" id="PTHR43867:SF2">
    <property type="entry name" value="CELLULOSE SYNTHASE CATALYTIC SUBUNIT A [UDP-FORMING]"/>
    <property type="match status" value="1"/>
</dbReference>
<evidence type="ECO:0000313" key="9">
    <source>
        <dbReference type="EMBL" id="ABW02177.1"/>
    </source>
</evidence>
<keyword evidence="5 7" id="KW-1133">Transmembrane helix</keyword>
<evidence type="ECO:0000256" key="3">
    <source>
        <dbReference type="ARBA" id="ARBA00022679"/>
    </source>
</evidence>
<reference evidence="9 10" key="1">
    <citation type="submission" date="2007-10" db="EMBL/GenBank/DDBJ databases">
        <title>Complete sequence of Caldivirga maquilingensis IC-167.</title>
        <authorList>
            <consortium name="US DOE Joint Genome Institute"/>
            <person name="Copeland A."/>
            <person name="Lucas S."/>
            <person name="Lapidus A."/>
            <person name="Barry K."/>
            <person name="Glavina del Rio T."/>
            <person name="Dalin E."/>
            <person name="Tice H."/>
            <person name="Pitluck S."/>
            <person name="Saunders E."/>
            <person name="Brettin T."/>
            <person name="Bruce D."/>
            <person name="Detter J.C."/>
            <person name="Han C."/>
            <person name="Schmutz J."/>
            <person name="Larimer F."/>
            <person name="Land M."/>
            <person name="Hauser L."/>
            <person name="Kyrpides N."/>
            <person name="Ivanova N."/>
            <person name="Biddle J.F."/>
            <person name="Zhang Z."/>
            <person name="Fitz-Gibbon S.T."/>
            <person name="Lowe T.M."/>
            <person name="Saltikov C."/>
            <person name="House C.H."/>
            <person name="Richardson P."/>
        </authorList>
    </citation>
    <scope>NUCLEOTIDE SEQUENCE [LARGE SCALE GENOMIC DNA]</scope>
    <source>
        <strain evidence="10">ATCC 700844 / DSM 13496 / JCM 10307 / IC-167</strain>
    </source>
</reference>
<dbReference type="eggNOG" id="arCOG01389">
    <property type="taxonomic scope" value="Archaea"/>
</dbReference>
<name>A8M8V8_CALMQ</name>
<dbReference type="GeneID" id="5710270"/>
<dbReference type="GO" id="GO:0016020">
    <property type="term" value="C:membrane"/>
    <property type="evidence" value="ECO:0007669"/>
    <property type="project" value="UniProtKB-SubCell"/>
</dbReference>
<dbReference type="KEGG" id="cma:Cmaq_1351"/>
<dbReference type="GO" id="GO:0016757">
    <property type="term" value="F:glycosyltransferase activity"/>
    <property type="evidence" value="ECO:0007669"/>
    <property type="project" value="UniProtKB-KW"/>
</dbReference>
<keyword evidence="2" id="KW-0328">Glycosyltransferase</keyword>
<keyword evidence="3 9" id="KW-0808">Transferase</keyword>
<feature type="domain" description="Glycosyltransferase 2-like" evidence="8">
    <location>
        <begin position="51"/>
        <end position="184"/>
    </location>
</feature>
<evidence type="ECO:0000256" key="5">
    <source>
        <dbReference type="ARBA" id="ARBA00022989"/>
    </source>
</evidence>
<keyword evidence="6 7" id="KW-0472">Membrane</keyword>
<evidence type="ECO:0000259" key="8">
    <source>
        <dbReference type="Pfam" id="PF00535"/>
    </source>
</evidence>
<dbReference type="EMBL" id="CP000852">
    <property type="protein sequence ID" value="ABW02177.1"/>
    <property type="molecule type" value="Genomic_DNA"/>
</dbReference>
<dbReference type="PANTHER" id="PTHR43867">
    <property type="entry name" value="CELLULOSE SYNTHASE CATALYTIC SUBUNIT A [UDP-FORMING]"/>
    <property type="match status" value="1"/>
</dbReference>
<comment type="subcellular location">
    <subcellularLocation>
        <location evidence="1">Membrane</location>
        <topology evidence="1">Multi-pass membrane protein</topology>
    </subcellularLocation>
</comment>